<evidence type="ECO:0000259" key="9">
    <source>
        <dbReference type="PROSITE" id="PS51704"/>
    </source>
</evidence>
<dbReference type="SUPFAM" id="SSF51695">
    <property type="entry name" value="PLC-like phosphodiesterases"/>
    <property type="match status" value="1"/>
</dbReference>
<evidence type="ECO:0000256" key="1">
    <source>
        <dbReference type="ARBA" id="ARBA00004141"/>
    </source>
</evidence>
<comment type="similarity">
    <text evidence="2">Belongs to the glycerophosphoryl diester phosphodiesterase family.</text>
</comment>
<comment type="subcellular location">
    <subcellularLocation>
        <location evidence="1">Membrane</location>
        <topology evidence="1">Multi-pass membrane protein</topology>
    </subcellularLocation>
</comment>
<organism evidence="10 11">
    <name type="scientific">Oreochromis niloticus</name>
    <name type="common">Nile tilapia</name>
    <name type="synonym">Tilapia nilotica</name>
    <dbReference type="NCBI Taxonomy" id="8128"/>
    <lineage>
        <taxon>Eukaryota</taxon>
        <taxon>Metazoa</taxon>
        <taxon>Chordata</taxon>
        <taxon>Craniata</taxon>
        <taxon>Vertebrata</taxon>
        <taxon>Euteleostomi</taxon>
        <taxon>Actinopterygii</taxon>
        <taxon>Neopterygii</taxon>
        <taxon>Teleostei</taxon>
        <taxon>Neoteleostei</taxon>
        <taxon>Acanthomorphata</taxon>
        <taxon>Ovalentaria</taxon>
        <taxon>Cichlomorphae</taxon>
        <taxon>Cichliformes</taxon>
        <taxon>Cichlidae</taxon>
        <taxon>African cichlids</taxon>
        <taxon>Pseudocrenilabrinae</taxon>
        <taxon>Oreochromini</taxon>
        <taxon>Oreochromis</taxon>
    </lineage>
</organism>
<sequence>MVKHQPLQVYERQLCLSCITGIYGCRWKRYQRSHDDTTKWELLWSLILLLTFCLLLVWFYFWWEAHNDYSEFNWFLYNRSGEWSDGTVPILATTAAGFTYIAFLIVLALCHVALGQQLNLHWLHKATGPFLHIGALAAVTALSWIVAGQVTRAEKMSIVLLALYMVPLHITSPCIMDPATLKPRPNVIGHQGAPMLAPENTLWSFQRALQMNVTGLEADVAISMDGVPFLMRDLTLRRTTDVEKVFPDRQMDEASLFNWTDLQQLNAGRWFLKDDPFWTVHTLFQHEKERIANQTVCSLEQLLKLASYHNSTVVFRLRRPPPKHPCYDSWINDTLQAVRQSGVPQSLVMWTPDENRTQVRQLAPDLIQTSVVKRSHQILQQSGISSLLLRYNQVSREEIGNFSEAHINLTLYTVNEPWLYSVLWCSGVSSVSSEAPHVLLKVPYPIWLMRPNEYLHTLGGITAVRSLNYNPEQIMLNAAVRRSSGDINVMKEKLIFSEVRNGVGSAEELYGDSYDYYANQGISQ</sequence>
<evidence type="ECO:0000313" key="11">
    <source>
        <dbReference type="Proteomes" id="UP000005207"/>
    </source>
</evidence>
<keyword evidence="4" id="KW-0378">Hydrolase</keyword>
<evidence type="ECO:0000313" key="10">
    <source>
        <dbReference type="Ensembl" id="ENSONIP00000068373.1"/>
    </source>
</evidence>
<evidence type="ECO:0000256" key="4">
    <source>
        <dbReference type="ARBA" id="ARBA00022801"/>
    </source>
</evidence>
<dbReference type="Proteomes" id="UP000005207">
    <property type="component" value="Linkage group LG14"/>
</dbReference>
<accession>A0A669E6I6</accession>
<evidence type="ECO:0000256" key="7">
    <source>
        <dbReference type="ARBA" id="ARBA00023180"/>
    </source>
</evidence>
<evidence type="ECO:0000256" key="8">
    <source>
        <dbReference type="SAM" id="Phobius"/>
    </source>
</evidence>
<dbReference type="GO" id="GO:0006629">
    <property type="term" value="P:lipid metabolic process"/>
    <property type="evidence" value="ECO:0007669"/>
    <property type="project" value="InterPro"/>
</dbReference>
<keyword evidence="5 8" id="KW-1133">Transmembrane helix</keyword>
<keyword evidence="7" id="KW-0325">Glycoprotein</keyword>
<dbReference type="InterPro" id="IPR030395">
    <property type="entry name" value="GP_PDE_dom"/>
</dbReference>
<reference evidence="11" key="1">
    <citation type="submission" date="2012-01" db="EMBL/GenBank/DDBJ databases">
        <title>The Genome Sequence of Oreochromis niloticus (Nile Tilapia).</title>
        <authorList>
            <consortium name="Broad Institute Genome Assembly Team"/>
            <consortium name="Broad Institute Sequencing Platform"/>
            <person name="Di Palma F."/>
            <person name="Johnson J."/>
            <person name="Lander E.S."/>
            <person name="Lindblad-Toh K."/>
        </authorList>
    </citation>
    <scope>NUCLEOTIDE SEQUENCE [LARGE SCALE GENOMIC DNA]</scope>
</reference>
<proteinExistence type="inferred from homology"/>
<keyword evidence="11" id="KW-1185">Reference proteome</keyword>
<keyword evidence="6 8" id="KW-0472">Membrane</keyword>
<keyword evidence="3 8" id="KW-0812">Transmembrane</keyword>
<dbReference type="PROSITE" id="PS51704">
    <property type="entry name" value="GP_PDE"/>
    <property type="match status" value="1"/>
</dbReference>
<name>A0A669E6I6_ORENI</name>
<feature type="transmembrane region" description="Helical" evidence="8">
    <location>
        <begin position="126"/>
        <end position="146"/>
    </location>
</feature>
<feature type="transmembrane region" description="Helical" evidence="8">
    <location>
        <begin position="42"/>
        <end position="63"/>
    </location>
</feature>
<dbReference type="GeneTree" id="ENSGT00940000159690"/>
<dbReference type="Pfam" id="PF03009">
    <property type="entry name" value="GDPD"/>
    <property type="match status" value="1"/>
</dbReference>
<dbReference type="Gene3D" id="3.20.20.190">
    <property type="entry name" value="Phosphatidylinositol (PI) phosphodiesterase"/>
    <property type="match status" value="1"/>
</dbReference>
<reference evidence="10" key="3">
    <citation type="submission" date="2025-09" db="UniProtKB">
        <authorList>
            <consortium name="Ensembl"/>
        </authorList>
    </citation>
    <scope>IDENTIFICATION</scope>
</reference>
<dbReference type="InterPro" id="IPR017946">
    <property type="entry name" value="PLC-like_Pdiesterase_TIM-brl"/>
</dbReference>
<dbReference type="PROSITE" id="PS51257">
    <property type="entry name" value="PROKAR_LIPOPROTEIN"/>
    <property type="match status" value="1"/>
</dbReference>
<dbReference type="GO" id="GO:0008889">
    <property type="term" value="F:glycerophosphodiester phosphodiesterase activity"/>
    <property type="evidence" value="ECO:0007669"/>
    <property type="project" value="TreeGrafter"/>
</dbReference>
<dbReference type="AlphaFoldDB" id="A0A669E6I6"/>
<dbReference type="GO" id="GO:0045666">
    <property type="term" value="P:positive regulation of neuron differentiation"/>
    <property type="evidence" value="ECO:0007669"/>
    <property type="project" value="TreeGrafter"/>
</dbReference>
<gene>
    <name evidence="10" type="primary">GDPD5</name>
    <name evidence="10" type="synonym">gdpd5b</name>
</gene>
<reference evidence="10" key="2">
    <citation type="submission" date="2025-08" db="UniProtKB">
        <authorList>
            <consortium name="Ensembl"/>
        </authorList>
    </citation>
    <scope>IDENTIFICATION</scope>
</reference>
<protein>
    <submittedName>
        <fullName evidence="10">Glycerophosphodiester phosphodiesterase domain containing 5</fullName>
    </submittedName>
</protein>
<dbReference type="Ensembl" id="ENSONIT00000042562.1">
    <property type="protein sequence ID" value="ENSONIP00000068373.1"/>
    <property type="gene ID" value="ENSONIG00000005218.2"/>
</dbReference>
<evidence type="ECO:0000256" key="2">
    <source>
        <dbReference type="ARBA" id="ARBA00007277"/>
    </source>
</evidence>
<feature type="transmembrane region" description="Helical" evidence="8">
    <location>
        <begin position="90"/>
        <end position="114"/>
    </location>
</feature>
<dbReference type="PANTHER" id="PTHR23344:SF6">
    <property type="entry name" value="GLYCEROPHOSPHODIESTER PHOSPHODIESTERASE DOMAIN-CONTAINING PROTEIN 5"/>
    <property type="match status" value="1"/>
</dbReference>
<feature type="domain" description="GP-PDE" evidence="9">
    <location>
        <begin position="185"/>
        <end position="443"/>
    </location>
</feature>
<dbReference type="PANTHER" id="PTHR23344">
    <property type="entry name" value="GLYCEROPHOSPHORYL DIESTER PHOSPHODIESTERASE"/>
    <property type="match status" value="1"/>
</dbReference>
<evidence type="ECO:0000256" key="6">
    <source>
        <dbReference type="ARBA" id="ARBA00023136"/>
    </source>
</evidence>
<evidence type="ECO:0000256" key="3">
    <source>
        <dbReference type="ARBA" id="ARBA00022692"/>
    </source>
</evidence>
<dbReference type="GO" id="GO:0005886">
    <property type="term" value="C:plasma membrane"/>
    <property type="evidence" value="ECO:0007669"/>
    <property type="project" value="TreeGrafter"/>
</dbReference>
<evidence type="ECO:0000256" key="5">
    <source>
        <dbReference type="ARBA" id="ARBA00022989"/>
    </source>
</evidence>